<dbReference type="InterPro" id="IPR017871">
    <property type="entry name" value="ABC_transporter-like_CS"/>
</dbReference>
<evidence type="ECO:0000256" key="4">
    <source>
        <dbReference type="ARBA" id="ARBA00022519"/>
    </source>
</evidence>
<evidence type="ECO:0000259" key="10">
    <source>
        <dbReference type="PROSITE" id="PS50893"/>
    </source>
</evidence>
<evidence type="ECO:0000256" key="9">
    <source>
        <dbReference type="PROSITE-ProRule" id="PRU01213"/>
    </source>
</evidence>
<dbReference type="GO" id="GO:0005524">
    <property type="term" value="F:ATP binding"/>
    <property type="evidence" value="ECO:0007669"/>
    <property type="project" value="UniProtKB-KW"/>
</dbReference>
<accession>A0A512HWT2</accession>
<evidence type="ECO:0000259" key="11">
    <source>
        <dbReference type="PROSITE" id="PS51866"/>
    </source>
</evidence>
<reference evidence="12 13" key="1">
    <citation type="submission" date="2019-07" db="EMBL/GenBank/DDBJ databases">
        <title>Whole genome shotgun sequence of Aeromicrobium flavum NBRC 107625.</title>
        <authorList>
            <person name="Hosoyama A."/>
            <person name="Uohara A."/>
            <person name="Ohji S."/>
            <person name="Ichikawa N."/>
        </authorList>
    </citation>
    <scope>NUCLEOTIDE SEQUENCE [LARGE SCALE GENOMIC DNA]</scope>
    <source>
        <strain evidence="12 13">NBRC 107625</strain>
    </source>
</reference>
<dbReference type="PROSITE" id="PS51866">
    <property type="entry name" value="MOP"/>
    <property type="match status" value="1"/>
</dbReference>
<dbReference type="InterPro" id="IPR003593">
    <property type="entry name" value="AAA+_ATPase"/>
</dbReference>
<dbReference type="AlphaFoldDB" id="A0A512HWT2"/>
<evidence type="ECO:0000313" key="13">
    <source>
        <dbReference type="Proteomes" id="UP000321769"/>
    </source>
</evidence>
<dbReference type="EMBL" id="BJZQ01000012">
    <property type="protein sequence ID" value="GEO89895.1"/>
    <property type="molecule type" value="Genomic_DNA"/>
</dbReference>
<evidence type="ECO:0000313" key="12">
    <source>
        <dbReference type="EMBL" id="GEO89895.1"/>
    </source>
</evidence>
<dbReference type="InterPro" id="IPR008995">
    <property type="entry name" value="Mo/tungstate-bd_C_term_dom"/>
</dbReference>
<dbReference type="Proteomes" id="UP000321769">
    <property type="component" value="Unassembled WGS sequence"/>
</dbReference>
<keyword evidence="2" id="KW-1003">Cell membrane</keyword>
<keyword evidence="3 9" id="KW-0500">Molybdenum</keyword>
<dbReference type="InterPro" id="IPR050093">
    <property type="entry name" value="ABC_SmlMolc_Importer"/>
</dbReference>
<keyword evidence="6 12" id="KW-0067">ATP-binding</keyword>
<evidence type="ECO:0000256" key="7">
    <source>
        <dbReference type="ARBA" id="ARBA00022967"/>
    </source>
</evidence>
<dbReference type="Gene3D" id="3.40.50.300">
    <property type="entry name" value="P-loop containing nucleotide triphosphate hydrolases"/>
    <property type="match status" value="1"/>
</dbReference>
<dbReference type="InterPro" id="IPR003439">
    <property type="entry name" value="ABC_transporter-like_ATP-bd"/>
</dbReference>
<evidence type="ECO:0000256" key="2">
    <source>
        <dbReference type="ARBA" id="ARBA00022475"/>
    </source>
</evidence>
<dbReference type="Gene3D" id="2.40.50.100">
    <property type="match status" value="1"/>
</dbReference>
<sequence length="344" mass="36034">MVTLEARVRDPERGVALEIAVRAGATLAVLGPNGAGKSTVLRTIAGLHRPAGAHVRVGERLLAGDGTWVAPHRRSVALLGQDPRLFPHLTVRENVAFGLRARGRADTAPADRWLERVGAQQWADRRPAELSGGQAQRVAIARALAVEPDVVLLDEPLAALDVEAVPELRRVLRQVLADRTTVLVTHDPLDALALADEVAIVEAGRVVHLGAARHVLLHPRSAFGAALAGVNLVEGVAVGPDRLRVADGRELTGTALTPLSPGSGATATFAPTAVAVHRVRPGGSPRNVVPAVVAAVELRGGTCRVEASGWLADVTTAAAAELDLEPGRDVWLSIKATEVRLDPT</sequence>
<gene>
    <name evidence="12" type="primary">modC</name>
    <name evidence="12" type="ORF">AFL01nite_22220</name>
</gene>
<keyword evidence="4" id="KW-0997">Cell inner membrane</keyword>
<evidence type="ECO:0000256" key="1">
    <source>
        <dbReference type="ARBA" id="ARBA00022448"/>
    </source>
</evidence>
<dbReference type="PROSITE" id="PS50893">
    <property type="entry name" value="ABC_TRANSPORTER_2"/>
    <property type="match status" value="1"/>
</dbReference>
<protein>
    <submittedName>
        <fullName evidence="12">Molybdenum import ATP-binding protein ModC</fullName>
    </submittedName>
</protein>
<dbReference type="Pfam" id="PF03459">
    <property type="entry name" value="TOBE"/>
    <property type="match status" value="1"/>
</dbReference>
<dbReference type="InterPro" id="IPR004606">
    <property type="entry name" value="Mop_domain"/>
</dbReference>
<dbReference type="PROSITE" id="PS00211">
    <property type="entry name" value="ABC_TRANSPORTER_1"/>
    <property type="match status" value="1"/>
</dbReference>
<evidence type="ECO:0000256" key="5">
    <source>
        <dbReference type="ARBA" id="ARBA00022741"/>
    </source>
</evidence>
<comment type="caution">
    <text evidence="12">The sequence shown here is derived from an EMBL/GenBank/DDBJ whole genome shotgun (WGS) entry which is preliminary data.</text>
</comment>
<evidence type="ECO:0000256" key="6">
    <source>
        <dbReference type="ARBA" id="ARBA00022840"/>
    </source>
</evidence>
<dbReference type="GO" id="GO:0015689">
    <property type="term" value="P:molybdate ion transport"/>
    <property type="evidence" value="ECO:0007669"/>
    <property type="project" value="InterPro"/>
</dbReference>
<evidence type="ECO:0000256" key="3">
    <source>
        <dbReference type="ARBA" id="ARBA00022505"/>
    </source>
</evidence>
<dbReference type="GO" id="GO:0016887">
    <property type="term" value="F:ATP hydrolysis activity"/>
    <property type="evidence" value="ECO:0007669"/>
    <property type="project" value="InterPro"/>
</dbReference>
<evidence type="ECO:0000256" key="8">
    <source>
        <dbReference type="ARBA" id="ARBA00023136"/>
    </source>
</evidence>
<keyword evidence="7" id="KW-1278">Translocase</keyword>
<proteinExistence type="predicted"/>
<name>A0A512HWT2_9ACTN</name>
<feature type="domain" description="Mop" evidence="11">
    <location>
        <begin position="282"/>
        <end position="343"/>
    </location>
</feature>
<dbReference type="InterPro" id="IPR005116">
    <property type="entry name" value="Transp-assoc_OB_typ1"/>
</dbReference>
<keyword evidence="8" id="KW-0472">Membrane</keyword>
<keyword evidence="5" id="KW-0547">Nucleotide-binding</keyword>
<dbReference type="RefSeq" id="WP_246119690.1">
    <property type="nucleotide sequence ID" value="NZ_BAAAYQ010000006.1"/>
</dbReference>
<dbReference type="PANTHER" id="PTHR42781">
    <property type="entry name" value="SPERMIDINE/PUTRESCINE IMPORT ATP-BINDING PROTEIN POTA"/>
    <property type="match status" value="1"/>
</dbReference>
<dbReference type="SMART" id="SM00382">
    <property type="entry name" value="AAA"/>
    <property type="match status" value="1"/>
</dbReference>
<dbReference type="PANTHER" id="PTHR42781:SF1">
    <property type="entry name" value="THIAMINE IMPORT ATP-BINDING PROTEIN THIQ"/>
    <property type="match status" value="1"/>
</dbReference>
<keyword evidence="13" id="KW-1185">Reference proteome</keyword>
<dbReference type="InterPro" id="IPR027417">
    <property type="entry name" value="P-loop_NTPase"/>
</dbReference>
<organism evidence="12 13">
    <name type="scientific">Aeromicrobium flavum</name>
    <dbReference type="NCBI Taxonomy" id="416568"/>
    <lineage>
        <taxon>Bacteria</taxon>
        <taxon>Bacillati</taxon>
        <taxon>Actinomycetota</taxon>
        <taxon>Actinomycetes</taxon>
        <taxon>Propionibacteriales</taxon>
        <taxon>Nocardioidaceae</taxon>
        <taxon>Aeromicrobium</taxon>
    </lineage>
</organism>
<keyword evidence="1" id="KW-0813">Transport</keyword>
<dbReference type="SUPFAM" id="SSF50331">
    <property type="entry name" value="MOP-like"/>
    <property type="match status" value="1"/>
</dbReference>
<dbReference type="Pfam" id="PF00005">
    <property type="entry name" value="ABC_tran"/>
    <property type="match status" value="1"/>
</dbReference>
<dbReference type="SUPFAM" id="SSF52540">
    <property type="entry name" value="P-loop containing nucleoside triphosphate hydrolases"/>
    <property type="match status" value="1"/>
</dbReference>
<feature type="domain" description="ABC transporter" evidence="10">
    <location>
        <begin position="6"/>
        <end position="228"/>
    </location>
</feature>